<evidence type="ECO:0000313" key="3">
    <source>
        <dbReference type="EMBL" id="ERI81282.1"/>
    </source>
</evidence>
<dbReference type="Pfam" id="PF17415">
    <property type="entry name" value="NigD_C"/>
    <property type="match status" value="1"/>
</dbReference>
<dbReference type="Proteomes" id="UP000016496">
    <property type="component" value="Unassembled WGS sequence"/>
</dbReference>
<feature type="domain" description="NigD-like C-terminal" evidence="2">
    <location>
        <begin position="130"/>
        <end position="248"/>
    </location>
</feature>
<dbReference type="HOGENOM" id="CLU_097801_0_0_10"/>
<protein>
    <recommendedName>
        <fullName evidence="5">NigD-like protein</fullName>
    </recommendedName>
</protein>
<gene>
    <name evidence="3" type="ORF">HMPREF1981_03323</name>
</gene>
<dbReference type="PATRIC" id="fig|1321819.3.peg.3067"/>
<dbReference type="EMBL" id="AWSV01000167">
    <property type="protein sequence ID" value="ERI81282.1"/>
    <property type="molecule type" value="Genomic_DNA"/>
</dbReference>
<dbReference type="AlphaFoldDB" id="U2DII9"/>
<reference evidence="3 4" key="1">
    <citation type="submission" date="2013-08" db="EMBL/GenBank/DDBJ databases">
        <authorList>
            <person name="Weinstock G."/>
            <person name="Sodergren E."/>
            <person name="Wylie T."/>
            <person name="Fulton L."/>
            <person name="Fulton R."/>
            <person name="Fronick C."/>
            <person name="O'Laughlin M."/>
            <person name="Godfrey J."/>
            <person name="Miner T."/>
            <person name="Herter B."/>
            <person name="Appelbaum E."/>
            <person name="Cordes M."/>
            <person name="Lek S."/>
            <person name="Wollam A."/>
            <person name="Pepin K.H."/>
            <person name="Palsikar V.B."/>
            <person name="Mitreva M."/>
            <person name="Wilson R.K."/>
        </authorList>
    </citation>
    <scope>NUCLEOTIDE SEQUENCE [LARGE SCALE GENOMIC DNA]</scope>
    <source>
        <strain evidence="3 4">F0041</strain>
    </source>
</reference>
<proteinExistence type="predicted"/>
<dbReference type="InterPro" id="IPR038179">
    <property type="entry name" value="NigD-like_N_sf"/>
</dbReference>
<dbReference type="InterPro" id="IPR038143">
    <property type="entry name" value="NigD-like_C_dom_sf"/>
</dbReference>
<evidence type="ECO:0000259" key="1">
    <source>
        <dbReference type="Pfam" id="PF12667"/>
    </source>
</evidence>
<dbReference type="Gene3D" id="2.60.40.2370">
    <property type="entry name" value="NigD-like, C-terminal beta sandwich domain"/>
    <property type="match status" value="1"/>
</dbReference>
<evidence type="ECO:0000313" key="4">
    <source>
        <dbReference type="Proteomes" id="UP000016496"/>
    </source>
</evidence>
<dbReference type="InterPro" id="IPR024299">
    <property type="entry name" value="NigD-like_OB_dom"/>
</dbReference>
<dbReference type="InterPro" id="IPR035376">
    <property type="entry name" value="NigD_C"/>
</dbReference>
<dbReference type="Pfam" id="PF12667">
    <property type="entry name" value="NigD_N"/>
    <property type="match status" value="1"/>
</dbReference>
<feature type="domain" description="NigD-like N-terminal OB" evidence="1">
    <location>
        <begin position="60"/>
        <end position="116"/>
    </location>
</feature>
<sequence>MTGFFIYKAEEYKETIKERSIDMKRMKFILGMLLLALTPVWQSCDNDDGYSLGDIGSDWGTVKTTGGGGYYLEGDSWGTIYPVATSIPWYRPVDGQRVISFFNPLSDMKDKKGVQVKMEGIYELLTKRVEELTEENESFFGNDPIAIVKGGMWLGGKHLNLVFIQDLPRAKKHRISLVQDKKAAEISESGYIYLQLRYNTYKDVTNLKGQGRVSFNLKDFYPEEESADQKLKGFKVLVNLKTAGKKEIVLDIKHEAEIPKEGKEEHNTSMLE</sequence>
<evidence type="ECO:0000259" key="2">
    <source>
        <dbReference type="Pfam" id="PF17415"/>
    </source>
</evidence>
<organism evidence="3 4">
    <name type="scientific">Bacteroides pyogenes F0041</name>
    <dbReference type="NCBI Taxonomy" id="1321819"/>
    <lineage>
        <taxon>Bacteria</taxon>
        <taxon>Pseudomonadati</taxon>
        <taxon>Bacteroidota</taxon>
        <taxon>Bacteroidia</taxon>
        <taxon>Bacteroidales</taxon>
        <taxon>Bacteroidaceae</taxon>
        <taxon>Bacteroides</taxon>
    </lineage>
</organism>
<accession>U2DII9</accession>
<dbReference type="Gene3D" id="2.40.50.500">
    <property type="entry name" value="NigD-like N-terminal OB domain"/>
    <property type="match status" value="1"/>
</dbReference>
<name>U2DII9_9BACE</name>
<comment type="caution">
    <text evidence="3">The sequence shown here is derived from an EMBL/GenBank/DDBJ whole genome shotgun (WGS) entry which is preliminary data.</text>
</comment>
<evidence type="ECO:0008006" key="5">
    <source>
        <dbReference type="Google" id="ProtNLM"/>
    </source>
</evidence>